<keyword evidence="5" id="KW-1185">Reference proteome</keyword>
<feature type="region of interest" description="Disordered" evidence="1">
    <location>
        <begin position="1"/>
        <end position="252"/>
    </location>
</feature>
<feature type="compositionally biased region" description="Low complexity" evidence="1">
    <location>
        <begin position="125"/>
        <end position="139"/>
    </location>
</feature>
<feature type="compositionally biased region" description="Low complexity" evidence="1">
    <location>
        <begin position="187"/>
        <end position="252"/>
    </location>
</feature>
<feature type="compositionally biased region" description="Low complexity" evidence="1">
    <location>
        <begin position="37"/>
        <end position="60"/>
    </location>
</feature>
<evidence type="ECO:0000256" key="1">
    <source>
        <dbReference type="SAM" id="MobiDB-lite"/>
    </source>
</evidence>
<evidence type="ECO:0000256" key="2">
    <source>
        <dbReference type="SAM" id="Phobius"/>
    </source>
</evidence>
<reference evidence="4 5" key="1">
    <citation type="submission" date="2024-09" db="EMBL/GenBank/DDBJ databases">
        <authorList>
            <person name="Sun Q."/>
            <person name="Mori K."/>
        </authorList>
    </citation>
    <scope>NUCLEOTIDE SEQUENCE [LARGE SCALE GENOMIC DNA]</scope>
    <source>
        <strain evidence="4 5">CCM 7659</strain>
    </source>
</reference>
<name>A0ABV5JNT0_9ACTN</name>
<dbReference type="RefSeq" id="WP_241729766.1">
    <property type="nucleotide sequence ID" value="NZ_JAALDM010000064.1"/>
</dbReference>
<accession>A0ABV5JNT0</accession>
<keyword evidence="2" id="KW-1133">Transmembrane helix</keyword>
<protein>
    <recommendedName>
        <fullName evidence="3">DUF8176 domain-containing protein</fullName>
    </recommendedName>
</protein>
<comment type="caution">
    <text evidence="4">The sequence shown here is derived from an EMBL/GenBank/DDBJ whole genome shotgun (WGS) entry which is preliminary data.</text>
</comment>
<feature type="compositionally biased region" description="Basic and acidic residues" evidence="1">
    <location>
        <begin position="98"/>
        <end position="110"/>
    </location>
</feature>
<evidence type="ECO:0000259" key="3">
    <source>
        <dbReference type="Pfam" id="PF26527"/>
    </source>
</evidence>
<evidence type="ECO:0000313" key="4">
    <source>
        <dbReference type="EMBL" id="MFB9259072.1"/>
    </source>
</evidence>
<proteinExistence type="predicted"/>
<organism evidence="4 5">
    <name type="scientific">Dietzia aerolata</name>
    <dbReference type="NCBI Taxonomy" id="595984"/>
    <lineage>
        <taxon>Bacteria</taxon>
        <taxon>Bacillati</taxon>
        <taxon>Actinomycetota</taxon>
        <taxon>Actinomycetes</taxon>
        <taxon>Mycobacteriales</taxon>
        <taxon>Dietziaceae</taxon>
        <taxon>Dietzia</taxon>
    </lineage>
</organism>
<keyword evidence="2" id="KW-0812">Transmembrane</keyword>
<dbReference type="InterPro" id="IPR058489">
    <property type="entry name" value="DUF8176"/>
</dbReference>
<sequence>MTDRPRSDDDDNTPFLPEVTVPPWLRTGPTSDPQVPAAPADSRSAAGADDSDAGRAGAPGQEDSAPPTRITLGARARKAVADALGSEDASGSGSTSGHRREPAVARREASAGRAGRAGRGEPADGSRVAEASAATAGGAVDDLSQLPLRGPASAGAVSAGTSSATPSPAKPTTGHSTPGKPMLDNVASAPSTPTATATDTAVLPAKPHTAATPPTVAESTDPASGAGRDSAGGAVEAGRPAETEEGAGAPPGNAGVGILASRPARIALLAVAGIAILGGSAVLGFVVARGATSGGAESMEAGVTPGCEESDEPGLVTGSGPGTLDTPSGTVLAFDHAYYVDRSAEKAFEAVSPSSRMTEEQLRVEGIDQLAEGTTHCVEVSELAPTLLAVDLTEFPPEGESVLIRQHIRVAENSDGTWGIVSITPAG</sequence>
<feature type="compositionally biased region" description="Low complexity" evidence="1">
    <location>
        <begin position="150"/>
        <end position="174"/>
    </location>
</feature>
<keyword evidence="2" id="KW-0472">Membrane</keyword>
<dbReference type="Proteomes" id="UP001589700">
    <property type="component" value="Unassembled WGS sequence"/>
</dbReference>
<gene>
    <name evidence="4" type="ORF">ACFFVD_04585</name>
</gene>
<feature type="domain" description="DUF8176" evidence="3">
    <location>
        <begin position="305"/>
        <end position="424"/>
    </location>
</feature>
<feature type="transmembrane region" description="Helical" evidence="2">
    <location>
        <begin position="266"/>
        <end position="288"/>
    </location>
</feature>
<dbReference type="EMBL" id="JBHMDY010000002">
    <property type="protein sequence ID" value="MFB9259072.1"/>
    <property type="molecule type" value="Genomic_DNA"/>
</dbReference>
<dbReference type="Pfam" id="PF26527">
    <property type="entry name" value="DUF8176"/>
    <property type="match status" value="1"/>
</dbReference>
<evidence type="ECO:0000313" key="5">
    <source>
        <dbReference type="Proteomes" id="UP001589700"/>
    </source>
</evidence>